<feature type="compositionally biased region" description="Low complexity" evidence="1">
    <location>
        <begin position="89"/>
        <end position="111"/>
    </location>
</feature>
<dbReference type="InterPro" id="IPR001810">
    <property type="entry name" value="F-box_dom"/>
</dbReference>
<feature type="compositionally biased region" description="Basic residues" evidence="1">
    <location>
        <begin position="1"/>
        <end position="11"/>
    </location>
</feature>
<dbReference type="Proteomes" id="UP001385951">
    <property type="component" value="Unassembled WGS sequence"/>
</dbReference>
<evidence type="ECO:0000256" key="1">
    <source>
        <dbReference type="SAM" id="MobiDB-lite"/>
    </source>
</evidence>
<organism evidence="3 4">
    <name type="scientific">Cerrena zonata</name>
    <dbReference type="NCBI Taxonomy" id="2478898"/>
    <lineage>
        <taxon>Eukaryota</taxon>
        <taxon>Fungi</taxon>
        <taxon>Dikarya</taxon>
        <taxon>Basidiomycota</taxon>
        <taxon>Agaricomycotina</taxon>
        <taxon>Agaricomycetes</taxon>
        <taxon>Polyporales</taxon>
        <taxon>Cerrenaceae</taxon>
        <taxon>Cerrena</taxon>
    </lineage>
</organism>
<dbReference type="SUPFAM" id="SSF81383">
    <property type="entry name" value="F-box domain"/>
    <property type="match status" value="1"/>
</dbReference>
<dbReference type="AlphaFoldDB" id="A0AAW0GW66"/>
<dbReference type="InterPro" id="IPR036047">
    <property type="entry name" value="F-box-like_dom_sf"/>
</dbReference>
<feature type="compositionally biased region" description="Pro residues" evidence="1">
    <location>
        <begin position="505"/>
        <end position="519"/>
    </location>
</feature>
<feature type="region of interest" description="Disordered" evidence="1">
    <location>
        <begin position="1"/>
        <end position="51"/>
    </location>
</feature>
<dbReference type="Pfam" id="PF12937">
    <property type="entry name" value="F-box-like"/>
    <property type="match status" value="1"/>
</dbReference>
<feature type="compositionally biased region" description="Polar residues" evidence="1">
    <location>
        <begin position="24"/>
        <end position="40"/>
    </location>
</feature>
<feature type="domain" description="F-box" evidence="2">
    <location>
        <begin position="183"/>
        <end position="228"/>
    </location>
</feature>
<keyword evidence="4" id="KW-1185">Reference proteome</keyword>
<reference evidence="3 4" key="1">
    <citation type="submission" date="2022-09" db="EMBL/GenBank/DDBJ databases">
        <authorList>
            <person name="Palmer J.M."/>
        </authorList>
    </citation>
    <scope>NUCLEOTIDE SEQUENCE [LARGE SCALE GENOMIC DNA]</scope>
    <source>
        <strain evidence="3 4">DSM 7382</strain>
    </source>
</reference>
<evidence type="ECO:0000313" key="3">
    <source>
        <dbReference type="EMBL" id="KAK7696434.1"/>
    </source>
</evidence>
<dbReference type="PROSITE" id="PS50181">
    <property type="entry name" value="FBOX"/>
    <property type="match status" value="1"/>
</dbReference>
<protein>
    <recommendedName>
        <fullName evidence="2">F-box domain-containing protein</fullName>
    </recommendedName>
</protein>
<dbReference type="CDD" id="cd09917">
    <property type="entry name" value="F-box_SF"/>
    <property type="match status" value="1"/>
</dbReference>
<comment type="caution">
    <text evidence="3">The sequence shown here is derived from an EMBL/GenBank/DDBJ whole genome shotgun (WGS) entry which is preliminary data.</text>
</comment>
<proteinExistence type="predicted"/>
<gene>
    <name evidence="3" type="ORF">QCA50_001091</name>
</gene>
<accession>A0AAW0GW66</accession>
<feature type="region of interest" description="Disordered" evidence="1">
    <location>
        <begin position="502"/>
        <end position="529"/>
    </location>
</feature>
<evidence type="ECO:0000313" key="4">
    <source>
        <dbReference type="Proteomes" id="UP001385951"/>
    </source>
</evidence>
<sequence>MSFLGRRKRKTPPQESDLLGISTAHPNSSNASLRSKTSMSKGIGERLDASQSNLRRRLSSFASLTGIRPKSSFEAGPVRHGKAIGFTASPSKPSRSRSPSPSLSLTIRPPSGLGRRESVCVQDEGWTQEFPRGRASKSVDLEHRISLSLPNLSIIPPDIELLRWEVVSQSDAESEIDVPPPRSFDFSRIPADLLRFVFSYADRSDIASLSRVCSHFLQPARTALYSDLDLRGVEDSSRMDKCLSVMVSNRDLASLVRTFACRAFPDTANYGGGVSSFMMVTFAIALTNMHQLHTLTLPHFAAHLLHHTTFRLKTLTVLSESLTEDEMTQLVSWLPTQPTLVSLSLPNLISHYSPSSITNSPTLIPPDTTDDTTASAIVPHTLPNLSTLHAPTSLVPFLAPGRPVQTLSLSIHTTLYDGLKPSAIMQSIAKSSGPIKHLTICASIKNKIDARTFERVLMSTGAELGSYLEQLDIEWILEDEVLYKLVLAVLPRFKKLHTLRLLRRSPPPPPRSPPPPFPLPSSSDGTPPPSPSWVLLTSKIYAHSPNSSPPGSPLTPMSARSRFTTKRISLDIPLSRAHERTHLAAWKKNCPSLKIVSFLSGAEWKIGAGVGSAVDVPLFTHVGTSPTTLSPGGKI</sequence>
<feature type="region of interest" description="Disordered" evidence="1">
    <location>
        <begin position="69"/>
        <end position="116"/>
    </location>
</feature>
<dbReference type="EMBL" id="JASBNA010000001">
    <property type="protein sequence ID" value="KAK7696434.1"/>
    <property type="molecule type" value="Genomic_DNA"/>
</dbReference>
<name>A0AAW0GW66_9APHY</name>
<evidence type="ECO:0000259" key="2">
    <source>
        <dbReference type="PROSITE" id="PS50181"/>
    </source>
</evidence>